<dbReference type="Pfam" id="PF05670">
    <property type="entry name" value="NFACT-R_1"/>
    <property type="match status" value="1"/>
</dbReference>
<accession>A0A6C0I626</accession>
<reference evidence="2" key="1">
    <citation type="journal article" date="2020" name="Nature">
        <title>Giant virus diversity and host interactions through global metagenomics.</title>
        <authorList>
            <person name="Schulz F."/>
            <person name="Roux S."/>
            <person name="Paez-Espino D."/>
            <person name="Jungbluth S."/>
            <person name="Walsh D.A."/>
            <person name="Denef V.J."/>
            <person name="McMahon K.D."/>
            <person name="Konstantinidis K.T."/>
            <person name="Eloe-Fadrosh E.A."/>
            <person name="Kyrpides N.C."/>
            <person name="Woyke T."/>
        </authorList>
    </citation>
    <scope>NUCLEOTIDE SEQUENCE</scope>
    <source>
        <strain evidence="2">GVMAG-M-3300023184-191</strain>
    </source>
</reference>
<dbReference type="AlphaFoldDB" id="A0A6C0I626"/>
<dbReference type="InterPro" id="IPR008532">
    <property type="entry name" value="NFACT_RNA-bd"/>
</dbReference>
<evidence type="ECO:0000313" key="2">
    <source>
        <dbReference type="EMBL" id="QHT87855.1"/>
    </source>
</evidence>
<dbReference type="EMBL" id="MN740102">
    <property type="protein sequence ID" value="QHT87855.1"/>
    <property type="molecule type" value="Genomic_DNA"/>
</dbReference>
<evidence type="ECO:0000259" key="1">
    <source>
        <dbReference type="Pfam" id="PF05670"/>
    </source>
</evidence>
<name>A0A6C0I626_9ZZZZ</name>
<feature type="domain" description="NFACT RNA-binding" evidence="1">
    <location>
        <begin position="9"/>
        <end position="102"/>
    </location>
</feature>
<organism evidence="2">
    <name type="scientific">viral metagenome</name>
    <dbReference type="NCBI Taxonomy" id="1070528"/>
    <lineage>
        <taxon>unclassified sequences</taxon>
        <taxon>metagenomes</taxon>
        <taxon>organismal metagenomes</taxon>
    </lineage>
</organism>
<proteinExistence type="predicted"/>
<sequence>MYSEIFNGDYAIRVGANQAENDALIKRAPQHAMWFHLKDFPSPHAVVVNTANAGTYDAEVIRRAAMLVKHRAAVNIRGLRSVGVNYLPMKHVQRTETPGKVIMTKAAKCIQV</sequence>
<protein>
    <recommendedName>
        <fullName evidence="1">NFACT RNA-binding domain-containing protein</fullName>
    </recommendedName>
</protein>